<organism evidence="1 2">
    <name type="scientific">Vibrio splendidus</name>
    <dbReference type="NCBI Taxonomy" id="29497"/>
    <lineage>
        <taxon>Bacteria</taxon>
        <taxon>Pseudomonadati</taxon>
        <taxon>Pseudomonadota</taxon>
        <taxon>Gammaproteobacteria</taxon>
        <taxon>Vibrionales</taxon>
        <taxon>Vibrionaceae</taxon>
        <taxon>Vibrio</taxon>
    </lineage>
</organism>
<dbReference type="Proteomes" id="UP001177883">
    <property type="component" value="Unassembled WGS sequence"/>
</dbReference>
<dbReference type="AlphaFoldDB" id="A0ABD5AAJ6"/>
<proteinExistence type="predicted"/>
<evidence type="ECO:0000313" key="2">
    <source>
        <dbReference type="Proteomes" id="UP001177883"/>
    </source>
</evidence>
<dbReference type="EMBL" id="JAUYVK010000011">
    <property type="protein sequence ID" value="MDP2490258.1"/>
    <property type="molecule type" value="Genomic_DNA"/>
</dbReference>
<dbReference type="RefSeq" id="WP_133151829.1">
    <property type="nucleotide sequence ID" value="NZ_JAUYVK010000011.1"/>
</dbReference>
<accession>A0ABD5AAJ6</accession>
<sequence>MMKSKFKNAFIDLLAFFDRFVPESILSGRLAYAAYTKGRYENAALRVKNKKGLLSLKINYKLSNSDYKILGEFFDDNNEAIKKHFFKLPYEVIFDYVIYTQNESIESDDILTKVNKYPNRLRSIFFNLSLSYIRSEIIDTTFSDNLGKILKMSFLLEKNIKRTTGKREYLLRTEFFSSVLALINVSNDELKAYILGYSGNDKGKIYSDLIRLYPEEFAIDLLSKDFLYLRENIGRERLLNIIKSTNDINLYIFYYPKLMDFKFSSFITWLFYKGEYKQISSLVNFLSMLGIYRAFDRALYFTYLALIEVSPKLAIDYFKKRDDRNLAVSSYLVLNSLYLGDLKKAELERTRIESSLQNYLNKVNGKVDVSDIETANHCLVVAEQGVADEVRWARLYSQLSIVENKKFTISCDPRFYRLFSNTYPDLTFIPHKRLFRRNPGMDIDMFHSLNIPTLPRKPDLIISTSLLFNYCDNVETTRHGYIDTCEHYKNSGLKIGILWSSSLAVGLRKERYGIPNYIYIKFVKKIQELGGSVYCLQSPLNEDDIIFCNSNNVIIDNTVDLYNDFDNSASFLSSLDYVVGPSSLVTELAAACGTKFLHIANAPEISLMRNGDIDKLSQVDQLSNNTITVYPKTGYIDDKEQVNNSCLEHAYKIIEKEIKK</sequence>
<comment type="caution">
    <text evidence="1">The sequence shown here is derived from an EMBL/GenBank/DDBJ whole genome shotgun (WGS) entry which is preliminary data.</text>
</comment>
<reference evidence="1" key="1">
    <citation type="submission" date="2023-07" db="EMBL/GenBank/DDBJ databases">
        <title>Genome content predicts the carbon catabolic preferences of heterotrophic bacteria.</title>
        <authorList>
            <person name="Gralka M."/>
        </authorList>
    </citation>
    <scope>NUCLEOTIDE SEQUENCE</scope>
    <source>
        <strain evidence="1">6E03</strain>
    </source>
</reference>
<gene>
    <name evidence="1" type="ORF">Q8W38_12995</name>
</gene>
<name>A0ABD5AAJ6_VIBSP</name>
<evidence type="ECO:0000313" key="1">
    <source>
        <dbReference type="EMBL" id="MDP2490258.1"/>
    </source>
</evidence>
<protein>
    <submittedName>
        <fullName evidence="1">Uncharacterized protein</fullName>
    </submittedName>
</protein>